<evidence type="ECO:0000313" key="1">
    <source>
        <dbReference type="EMBL" id="KAI4374263.1"/>
    </source>
</evidence>
<organism evidence="1 2">
    <name type="scientific">Melastoma candidum</name>
    <dbReference type="NCBI Taxonomy" id="119954"/>
    <lineage>
        <taxon>Eukaryota</taxon>
        <taxon>Viridiplantae</taxon>
        <taxon>Streptophyta</taxon>
        <taxon>Embryophyta</taxon>
        <taxon>Tracheophyta</taxon>
        <taxon>Spermatophyta</taxon>
        <taxon>Magnoliopsida</taxon>
        <taxon>eudicotyledons</taxon>
        <taxon>Gunneridae</taxon>
        <taxon>Pentapetalae</taxon>
        <taxon>rosids</taxon>
        <taxon>malvids</taxon>
        <taxon>Myrtales</taxon>
        <taxon>Melastomataceae</taxon>
        <taxon>Melastomatoideae</taxon>
        <taxon>Melastomateae</taxon>
        <taxon>Melastoma</taxon>
    </lineage>
</organism>
<comment type="caution">
    <text evidence="1">The sequence shown here is derived from an EMBL/GenBank/DDBJ whole genome shotgun (WGS) entry which is preliminary data.</text>
</comment>
<accession>A0ACB9R5T4</accession>
<dbReference type="EMBL" id="CM042883">
    <property type="protein sequence ID" value="KAI4374263.1"/>
    <property type="molecule type" value="Genomic_DNA"/>
</dbReference>
<protein>
    <submittedName>
        <fullName evidence="1">Uncharacterized protein</fullName>
    </submittedName>
</protein>
<proteinExistence type="predicted"/>
<sequence length="123" mass="13432">MPCCEPISKNQEGFIVLTGCKRAEAKVWELSRKVVLAEKKLDDFLNSGKYGNGGKNLEGERAKALDSRVCLSGQDKSNNDGNKEANKDRASQLSELIHNLPDKTNGSKDLSEGHLSEKGSQNL</sequence>
<dbReference type="Proteomes" id="UP001057402">
    <property type="component" value="Chromosome 4"/>
</dbReference>
<evidence type="ECO:0000313" key="2">
    <source>
        <dbReference type="Proteomes" id="UP001057402"/>
    </source>
</evidence>
<keyword evidence="2" id="KW-1185">Reference proteome</keyword>
<name>A0ACB9R5T4_9MYRT</name>
<reference evidence="2" key="1">
    <citation type="journal article" date="2023" name="Front. Plant Sci.">
        <title>Chromosomal-level genome assembly of Melastoma candidum provides insights into trichome evolution.</title>
        <authorList>
            <person name="Zhong Y."/>
            <person name="Wu W."/>
            <person name="Sun C."/>
            <person name="Zou P."/>
            <person name="Liu Y."/>
            <person name="Dai S."/>
            <person name="Zhou R."/>
        </authorList>
    </citation>
    <scope>NUCLEOTIDE SEQUENCE [LARGE SCALE GENOMIC DNA]</scope>
</reference>
<gene>
    <name evidence="1" type="ORF">MLD38_012275</name>
</gene>